<feature type="region of interest" description="Disordered" evidence="1">
    <location>
        <begin position="36"/>
        <end position="69"/>
    </location>
</feature>
<organism evidence="2 3">
    <name type="scientific">Rangifer tarandus platyrhynchus</name>
    <name type="common">Svalbard reindeer</name>
    <dbReference type="NCBI Taxonomy" id="3082113"/>
    <lineage>
        <taxon>Eukaryota</taxon>
        <taxon>Metazoa</taxon>
        <taxon>Chordata</taxon>
        <taxon>Craniata</taxon>
        <taxon>Vertebrata</taxon>
        <taxon>Euteleostomi</taxon>
        <taxon>Mammalia</taxon>
        <taxon>Eutheria</taxon>
        <taxon>Laurasiatheria</taxon>
        <taxon>Artiodactyla</taxon>
        <taxon>Ruminantia</taxon>
        <taxon>Pecora</taxon>
        <taxon>Cervidae</taxon>
        <taxon>Odocoileinae</taxon>
        <taxon>Rangifer</taxon>
    </lineage>
</organism>
<dbReference type="EMBL" id="OX460343">
    <property type="protein sequence ID" value="CAI9180498.1"/>
    <property type="molecule type" value="Genomic_DNA"/>
</dbReference>
<evidence type="ECO:0000256" key="1">
    <source>
        <dbReference type="SAM" id="MobiDB-lite"/>
    </source>
</evidence>
<evidence type="ECO:0000313" key="2">
    <source>
        <dbReference type="EMBL" id="CAI9180498.1"/>
    </source>
</evidence>
<reference evidence="2" key="1">
    <citation type="submission" date="2023-04" db="EMBL/GenBank/DDBJ databases">
        <authorList>
            <consortium name="ELIXIR-Norway"/>
        </authorList>
    </citation>
    <scope>NUCLEOTIDE SEQUENCE [LARGE SCALE GENOMIC DNA]</scope>
</reference>
<sequence>MYLSIFLGACKQPTGASAGKKKKKKSVAYYRLFSTPKGGGETGKRLRGATLPPADHRNQNASKPGRTSILPARFSGRGLANVVGKLLGDAPEDLTCTVTVSGGSI</sequence>
<name>A0ABN9A6Q0_RANTA</name>
<evidence type="ECO:0000313" key="3">
    <source>
        <dbReference type="Proteomes" id="UP001176941"/>
    </source>
</evidence>
<dbReference type="Proteomes" id="UP001176941">
    <property type="component" value="Chromosome X"/>
</dbReference>
<proteinExistence type="predicted"/>
<protein>
    <submittedName>
        <fullName evidence="2">Uncharacterized protein</fullName>
    </submittedName>
</protein>
<gene>
    <name evidence="2" type="ORF">MRATA1EN1_LOCUS29460</name>
</gene>
<keyword evidence="3" id="KW-1185">Reference proteome</keyword>
<accession>A0ABN9A6Q0</accession>